<proteinExistence type="predicted"/>
<accession>A0ABT0Q6H0</accession>
<dbReference type="Proteomes" id="UP001203880">
    <property type="component" value="Unassembled WGS sequence"/>
</dbReference>
<dbReference type="RefSeq" id="WP_249710529.1">
    <property type="nucleotide sequence ID" value="NZ_JAMFMB010000016.1"/>
</dbReference>
<dbReference type="EMBL" id="JAMFMB010000016">
    <property type="protein sequence ID" value="MCL6284479.1"/>
    <property type="molecule type" value="Genomic_DNA"/>
</dbReference>
<reference evidence="1" key="1">
    <citation type="submission" date="2022-05" db="EMBL/GenBank/DDBJ databases">
        <authorList>
            <person name="Park J.-S."/>
        </authorList>
    </citation>
    <scope>NUCLEOTIDE SEQUENCE</scope>
    <source>
        <strain evidence="1">2012CJ41-6</strain>
    </source>
</reference>
<sequence length="126" mass="14370">MTPEDFQSAGLEFRQARTSIHSEQVATQAMMEISKLAELRKLLQSMERSLGLQELSPVERDVYYAASEISKSDEEVRTVLLIEHSLLQTVSRPTFFRALKSLVNKGYLSQGRASNRGRYLVHQPRT</sequence>
<keyword evidence="2" id="KW-1185">Reference proteome</keyword>
<organism evidence="1 2">
    <name type="scientific">Ruegeria spongiae</name>
    <dbReference type="NCBI Taxonomy" id="2942209"/>
    <lineage>
        <taxon>Bacteria</taxon>
        <taxon>Pseudomonadati</taxon>
        <taxon>Pseudomonadota</taxon>
        <taxon>Alphaproteobacteria</taxon>
        <taxon>Rhodobacterales</taxon>
        <taxon>Roseobacteraceae</taxon>
        <taxon>Ruegeria</taxon>
    </lineage>
</organism>
<evidence type="ECO:0000313" key="2">
    <source>
        <dbReference type="Proteomes" id="UP001203880"/>
    </source>
</evidence>
<protein>
    <submittedName>
        <fullName evidence="1">Uncharacterized protein</fullName>
    </submittedName>
</protein>
<comment type="caution">
    <text evidence="1">The sequence shown here is derived from an EMBL/GenBank/DDBJ whole genome shotgun (WGS) entry which is preliminary data.</text>
</comment>
<gene>
    <name evidence="1" type="ORF">M3P21_13170</name>
</gene>
<evidence type="ECO:0000313" key="1">
    <source>
        <dbReference type="EMBL" id="MCL6284479.1"/>
    </source>
</evidence>
<name>A0ABT0Q6H0_9RHOB</name>